<protein>
    <submittedName>
        <fullName evidence="2">Unannotated protein</fullName>
    </submittedName>
</protein>
<gene>
    <name evidence="2" type="ORF">UFOPK2579_01135</name>
</gene>
<name>A0A6J6PZR1_9ZZZZ</name>
<accession>A0A6J6PZR1</accession>
<reference evidence="2" key="1">
    <citation type="submission" date="2020-05" db="EMBL/GenBank/DDBJ databases">
        <authorList>
            <person name="Chiriac C."/>
            <person name="Salcher M."/>
            <person name="Ghai R."/>
            <person name="Kavagutti S V."/>
        </authorList>
    </citation>
    <scope>NUCLEOTIDE SEQUENCE</scope>
</reference>
<dbReference type="EMBL" id="CAEZXR010000118">
    <property type="protein sequence ID" value="CAB4704991.1"/>
    <property type="molecule type" value="Genomic_DNA"/>
</dbReference>
<feature type="compositionally biased region" description="Pro residues" evidence="1">
    <location>
        <begin position="11"/>
        <end position="32"/>
    </location>
</feature>
<evidence type="ECO:0000313" key="2">
    <source>
        <dbReference type="EMBL" id="CAB4704991.1"/>
    </source>
</evidence>
<feature type="region of interest" description="Disordered" evidence="1">
    <location>
        <begin position="1"/>
        <end position="40"/>
    </location>
</feature>
<proteinExistence type="predicted"/>
<dbReference type="AlphaFoldDB" id="A0A6J6PZR1"/>
<organism evidence="2">
    <name type="scientific">freshwater metagenome</name>
    <dbReference type="NCBI Taxonomy" id="449393"/>
    <lineage>
        <taxon>unclassified sequences</taxon>
        <taxon>metagenomes</taxon>
        <taxon>ecological metagenomes</taxon>
    </lineage>
</organism>
<feature type="compositionally biased region" description="Acidic residues" evidence="1">
    <location>
        <begin position="157"/>
        <end position="166"/>
    </location>
</feature>
<feature type="region of interest" description="Disordered" evidence="1">
    <location>
        <begin position="139"/>
        <end position="166"/>
    </location>
</feature>
<sequence>MSDDVSDQPDPVGPDPVGPDPVGPDPVGPGPRPGADDVGNVAEEAAKLFGAISDWAKDQSGDLGASLGSLAGHAAAQAQQVGRHLDEGIATGAPECTYCPVCRTVHVVRTLSPEVRAHLTTAAGSLLQAAAALMATAVPPQSGQTGRPPGVERIDLDDNEWPEDDA</sequence>
<evidence type="ECO:0000256" key="1">
    <source>
        <dbReference type="SAM" id="MobiDB-lite"/>
    </source>
</evidence>